<dbReference type="InterPro" id="IPR004408">
    <property type="entry name" value="Biotin_CoA_COase_ligase"/>
</dbReference>
<keyword evidence="1" id="KW-0436">Ligase</keyword>
<organism evidence="3 4">
    <name type="scientific">Suttonella indologenes</name>
    <dbReference type="NCBI Taxonomy" id="13276"/>
    <lineage>
        <taxon>Bacteria</taxon>
        <taxon>Pseudomonadati</taxon>
        <taxon>Pseudomonadota</taxon>
        <taxon>Gammaproteobacteria</taxon>
        <taxon>Cardiobacteriales</taxon>
        <taxon>Cardiobacteriaceae</taxon>
        <taxon>Suttonella</taxon>
    </lineage>
</organism>
<dbReference type="RefSeq" id="WP_115217575.1">
    <property type="nucleotide sequence ID" value="NZ_UHIA01000003.1"/>
</dbReference>
<gene>
    <name evidence="3" type="primary">birA</name>
    <name evidence="3" type="ORF">NCTC10717_00257</name>
</gene>
<dbReference type="GO" id="GO:0005737">
    <property type="term" value="C:cytoplasm"/>
    <property type="evidence" value="ECO:0007669"/>
    <property type="project" value="TreeGrafter"/>
</dbReference>
<protein>
    <submittedName>
        <fullName evidence="3">Bifunctional protein BirA</fullName>
    </submittedName>
</protein>
<accession>A0A380MIA8</accession>
<keyword evidence="4" id="KW-1185">Reference proteome</keyword>
<dbReference type="InterPro" id="IPR004143">
    <property type="entry name" value="BPL_LPL_catalytic"/>
</dbReference>
<dbReference type="OrthoDB" id="9807064at2"/>
<evidence type="ECO:0000256" key="1">
    <source>
        <dbReference type="ARBA" id="ARBA00022598"/>
    </source>
</evidence>
<dbReference type="Gene3D" id="3.30.930.10">
    <property type="entry name" value="Bira Bifunctional Protein, Domain 2"/>
    <property type="match status" value="1"/>
</dbReference>
<dbReference type="PROSITE" id="PS51733">
    <property type="entry name" value="BPL_LPL_CATALYTIC"/>
    <property type="match status" value="1"/>
</dbReference>
<evidence type="ECO:0000259" key="2">
    <source>
        <dbReference type="PROSITE" id="PS51733"/>
    </source>
</evidence>
<dbReference type="PANTHER" id="PTHR12835:SF5">
    <property type="entry name" value="BIOTIN--PROTEIN LIGASE"/>
    <property type="match status" value="1"/>
</dbReference>
<dbReference type="AlphaFoldDB" id="A0A380MIA8"/>
<proteinExistence type="predicted"/>
<reference evidence="3 4" key="1">
    <citation type="submission" date="2018-06" db="EMBL/GenBank/DDBJ databases">
        <authorList>
            <consortium name="Pathogen Informatics"/>
            <person name="Doyle S."/>
        </authorList>
    </citation>
    <scope>NUCLEOTIDE SEQUENCE [LARGE SCALE GENOMIC DNA]</scope>
    <source>
        <strain evidence="3 4">NCTC10717</strain>
    </source>
</reference>
<dbReference type="SUPFAM" id="SSF55681">
    <property type="entry name" value="Class II aaRS and biotin synthetases"/>
    <property type="match status" value="1"/>
</dbReference>
<dbReference type="InterPro" id="IPR045864">
    <property type="entry name" value="aa-tRNA-synth_II/BPL/LPL"/>
</dbReference>
<dbReference type="Proteomes" id="UP000254575">
    <property type="component" value="Unassembled WGS sequence"/>
</dbReference>
<sequence length="226" mass="25093">MTAIHSYHFAELDSTQTYLLKHAALNAAVFCRAEQQTAGIGQRGAQWQSPQGGLYFSLRYPLAGGAALHGGLAQACALSIAECLDPAAQSLRLKWPNDLYVGEKKMGGILIDMLGDSAVIGIGINLRGERQDIAYADEHFPALKTDECYPRLQEALLHMLEKWARHPYLALNHRWNDYDRFYGQDIRLEARTDSVRNLGIDQKGRLIIADEQGIACLSNARISLQP</sequence>
<evidence type="ECO:0000313" key="4">
    <source>
        <dbReference type="Proteomes" id="UP000254575"/>
    </source>
</evidence>
<dbReference type="EMBL" id="UHIA01000003">
    <property type="protein sequence ID" value="SUO91666.1"/>
    <property type="molecule type" value="Genomic_DNA"/>
</dbReference>
<dbReference type="GO" id="GO:0004077">
    <property type="term" value="F:biotin--[biotin carboxyl-carrier protein] ligase activity"/>
    <property type="evidence" value="ECO:0007669"/>
    <property type="project" value="InterPro"/>
</dbReference>
<dbReference type="Pfam" id="PF03099">
    <property type="entry name" value="BPL_LplA_LipB"/>
    <property type="match status" value="1"/>
</dbReference>
<dbReference type="PANTHER" id="PTHR12835">
    <property type="entry name" value="BIOTIN PROTEIN LIGASE"/>
    <property type="match status" value="1"/>
</dbReference>
<evidence type="ECO:0000313" key="3">
    <source>
        <dbReference type="EMBL" id="SUO91666.1"/>
    </source>
</evidence>
<dbReference type="CDD" id="cd16442">
    <property type="entry name" value="BPL"/>
    <property type="match status" value="1"/>
</dbReference>
<name>A0A380MIA8_9GAMM</name>
<dbReference type="NCBIfam" id="TIGR00121">
    <property type="entry name" value="birA_ligase"/>
    <property type="match status" value="1"/>
</dbReference>
<feature type="domain" description="BPL/LPL catalytic" evidence="2">
    <location>
        <begin position="1"/>
        <end position="168"/>
    </location>
</feature>